<dbReference type="EMBL" id="NXLS01000004">
    <property type="protein sequence ID" value="RDU63032.1"/>
    <property type="molecule type" value="Genomic_DNA"/>
</dbReference>
<dbReference type="RefSeq" id="WP_115551566.1">
    <property type="nucleotide sequence ID" value="NZ_CAONBV010000018.1"/>
</dbReference>
<dbReference type="AlphaFoldDB" id="A0A3D8ID09"/>
<gene>
    <name evidence="1" type="ORF">CQA43_05280</name>
</gene>
<name>A0A3D8ID09_9HELI</name>
<protein>
    <recommendedName>
        <fullName evidence="3">Indole-3-glycerol-phosphate synthase</fullName>
    </recommendedName>
</protein>
<dbReference type="OrthoDB" id="5339711at2"/>
<accession>A0A3D8ID09</accession>
<keyword evidence="2" id="KW-1185">Reference proteome</keyword>
<organism evidence="1 2">
    <name type="scientific">Helicobacter ganmani</name>
    <dbReference type="NCBI Taxonomy" id="60246"/>
    <lineage>
        <taxon>Bacteria</taxon>
        <taxon>Pseudomonadati</taxon>
        <taxon>Campylobacterota</taxon>
        <taxon>Epsilonproteobacteria</taxon>
        <taxon>Campylobacterales</taxon>
        <taxon>Helicobacteraceae</taxon>
        <taxon>Helicobacter</taxon>
    </lineage>
</organism>
<comment type="caution">
    <text evidence="1">The sequence shown here is derived from an EMBL/GenBank/DDBJ whole genome shotgun (WGS) entry which is preliminary data.</text>
</comment>
<sequence>MLILNHPCIHPLNLVRISSQEQITHSLPSDFLLLSCDSFTQTLALARFCNSNTLAYASFVRNTKEALFLVNLNVRFLLCREIHLAKTLQKLAETYLFDAKILLCIQEEQEIEKTAECGIDGVIFANL</sequence>
<proteinExistence type="predicted"/>
<dbReference type="Proteomes" id="UP000256650">
    <property type="component" value="Unassembled WGS sequence"/>
</dbReference>
<dbReference type="GeneID" id="82535699"/>
<evidence type="ECO:0008006" key="3">
    <source>
        <dbReference type="Google" id="ProtNLM"/>
    </source>
</evidence>
<evidence type="ECO:0000313" key="2">
    <source>
        <dbReference type="Proteomes" id="UP000256650"/>
    </source>
</evidence>
<evidence type="ECO:0000313" key="1">
    <source>
        <dbReference type="EMBL" id="RDU63032.1"/>
    </source>
</evidence>
<reference evidence="1 2" key="1">
    <citation type="submission" date="2018-04" db="EMBL/GenBank/DDBJ databases">
        <title>Novel Campyloabacter and Helicobacter Species and Strains.</title>
        <authorList>
            <person name="Mannion A.J."/>
            <person name="Shen Z."/>
            <person name="Fox J.G."/>
        </authorList>
    </citation>
    <scope>NUCLEOTIDE SEQUENCE [LARGE SCALE GENOMIC DNA]</scope>
    <source>
        <strain evidence="1 2">MIT 99-5101</strain>
    </source>
</reference>